<name>G0WC82_NAUDC</name>
<dbReference type="PROSITE" id="PS51140">
    <property type="entry name" value="CUE"/>
    <property type="match status" value="1"/>
</dbReference>
<dbReference type="RefSeq" id="XP_003670636.1">
    <property type="nucleotide sequence ID" value="XM_003670588.1"/>
</dbReference>
<dbReference type="GO" id="GO:0030674">
    <property type="term" value="F:protein-macromolecule adaptor activity"/>
    <property type="evidence" value="ECO:0007669"/>
    <property type="project" value="EnsemblFungi"/>
</dbReference>
<feature type="region of interest" description="Disordered" evidence="1">
    <location>
        <begin position="289"/>
        <end position="483"/>
    </location>
</feature>
<dbReference type="Proteomes" id="UP000000689">
    <property type="component" value="Chromosome 6"/>
</dbReference>
<feature type="compositionally biased region" description="Acidic residues" evidence="1">
    <location>
        <begin position="469"/>
        <end position="483"/>
    </location>
</feature>
<feature type="region of interest" description="Disordered" evidence="1">
    <location>
        <begin position="171"/>
        <end position="248"/>
    </location>
</feature>
<dbReference type="EMBL" id="HE580272">
    <property type="protein sequence ID" value="CCD25393.1"/>
    <property type="molecule type" value="Genomic_DNA"/>
</dbReference>
<dbReference type="InterPro" id="IPR041807">
    <property type="entry name" value="Cue5/Don1_CUE"/>
</dbReference>
<dbReference type="SUPFAM" id="SSF46934">
    <property type="entry name" value="UBA-like"/>
    <property type="match status" value="1"/>
</dbReference>
<dbReference type="CDD" id="cd14372">
    <property type="entry name" value="CUE_Cue5p_like"/>
    <property type="match status" value="1"/>
</dbReference>
<feature type="region of interest" description="Disordered" evidence="1">
    <location>
        <begin position="1"/>
        <end position="126"/>
    </location>
</feature>
<feature type="domain" description="CUE" evidence="2">
    <location>
        <begin position="121"/>
        <end position="164"/>
    </location>
</feature>
<dbReference type="GO" id="GO:0005737">
    <property type="term" value="C:cytoplasm"/>
    <property type="evidence" value="ECO:0007669"/>
    <property type="project" value="TreeGrafter"/>
</dbReference>
<dbReference type="InterPro" id="IPR003892">
    <property type="entry name" value="CUE"/>
</dbReference>
<feature type="compositionally biased region" description="Basic and acidic residues" evidence="1">
    <location>
        <begin position="1"/>
        <end position="26"/>
    </location>
</feature>
<evidence type="ECO:0000256" key="1">
    <source>
        <dbReference type="SAM" id="MobiDB-lite"/>
    </source>
</evidence>
<dbReference type="SMART" id="SM00546">
    <property type="entry name" value="CUE"/>
    <property type="match status" value="1"/>
</dbReference>
<organism evidence="3 4">
    <name type="scientific">Naumovozyma dairenensis (strain ATCC 10597 / BCRC 20456 / CBS 421 / NBRC 0211 / NRRL Y-12639)</name>
    <name type="common">Saccharomyces dairenensis</name>
    <dbReference type="NCBI Taxonomy" id="1071378"/>
    <lineage>
        <taxon>Eukaryota</taxon>
        <taxon>Fungi</taxon>
        <taxon>Dikarya</taxon>
        <taxon>Ascomycota</taxon>
        <taxon>Saccharomycotina</taxon>
        <taxon>Saccharomycetes</taxon>
        <taxon>Saccharomycetales</taxon>
        <taxon>Saccharomycetaceae</taxon>
        <taxon>Naumovozyma</taxon>
    </lineage>
</organism>
<feature type="compositionally biased region" description="Polar residues" evidence="1">
    <location>
        <begin position="206"/>
        <end position="219"/>
    </location>
</feature>
<evidence type="ECO:0000313" key="4">
    <source>
        <dbReference type="Proteomes" id="UP000000689"/>
    </source>
</evidence>
<dbReference type="FunFam" id="1.10.8.10:FF:000064">
    <property type="entry name" value="Similar to CUE domain-containing protein"/>
    <property type="match status" value="1"/>
</dbReference>
<dbReference type="GO" id="GO:0006511">
    <property type="term" value="P:ubiquitin-dependent protein catabolic process"/>
    <property type="evidence" value="ECO:0007669"/>
    <property type="project" value="EnsemblFungi"/>
</dbReference>
<sequence>MTEKSNSKESLTKEAEIIDVEQKTEEVPLENNESNAKPKESTSAADSTKLELTDNELSIEGGKEQEKDDAKKSSVDSAPSQLDGKNELTDNTKDADNEECPPLPTRRKTTEDVSEGLQKPRENPILTQLKEAFPNIEEKYVKAVIIASQGVLDPAFNALLYLSDPDAEKDIELPTDPIKEPPTLPTRKTQDQRQLEQDELLARQLNEQYNRTNPRQKQRPSNEPRRQRRTEEDDRPRNSRYGVENDIEDDSWGQFVEKDLPEITARANRSLQETASKVGSWFSKNIIGEEDESMQQREKRNPAGFTDDDIREQQKAWSYYQNEKKMGKKTNNTVENVKPERRRFNSFGAQVGEDSLENHGISLLDNDDDNEFGDDHVGTNDDDDDDDDVPPQLPSRERSRDSDGKGSIQLEKTPTVKKNEVVAQTTLIDTPEPVDTKQQNKWTPVAPEPLNATPTKVNVVSKDKKPNSLDDEDDFLINSDDEL</sequence>
<dbReference type="PANTHER" id="PTHR16461">
    <property type="entry name" value="TOLL-INTERACTING PROTEIN"/>
    <property type="match status" value="1"/>
</dbReference>
<dbReference type="InterPro" id="IPR009060">
    <property type="entry name" value="UBA-like_sf"/>
</dbReference>
<dbReference type="GO" id="GO:0070530">
    <property type="term" value="F:K63-linked polyubiquitin modification-dependent protein binding"/>
    <property type="evidence" value="ECO:0007669"/>
    <property type="project" value="EnsemblFungi"/>
</dbReference>
<dbReference type="AlphaFoldDB" id="G0WC82"/>
<accession>G0WC82</accession>
<dbReference type="GO" id="GO:0031624">
    <property type="term" value="F:ubiquitin conjugating enzyme binding"/>
    <property type="evidence" value="ECO:0007669"/>
    <property type="project" value="TreeGrafter"/>
</dbReference>
<dbReference type="OrthoDB" id="9942608at2759"/>
<dbReference type="Pfam" id="PF02845">
    <property type="entry name" value="CUE"/>
    <property type="match status" value="1"/>
</dbReference>
<dbReference type="GeneID" id="11499132"/>
<dbReference type="OMA" id="KKWQPLP"/>
<dbReference type="eggNOG" id="KOG0504">
    <property type="taxonomic scope" value="Eukaryota"/>
</dbReference>
<dbReference type="STRING" id="1071378.G0WC82"/>
<protein>
    <recommendedName>
        <fullName evidence="2">CUE domain-containing protein</fullName>
    </recommendedName>
</protein>
<feature type="compositionally biased region" description="Basic and acidic residues" evidence="1">
    <location>
        <begin position="61"/>
        <end position="74"/>
    </location>
</feature>
<dbReference type="HOGENOM" id="CLU_052404_0_0_1"/>
<feature type="compositionally biased region" description="Polar residues" evidence="1">
    <location>
        <begin position="31"/>
        <end position="46"/>
    </location>
</feature>
<dbReference type="KEGG" id="ndi:NDAI_0F00740"/>
<dbReference type="GO" id="GO:0006995">
    <property type="term" value="P:cellular response to nitrogen starvation"/>
    <property type="evidence" value="ECO:0007669"/>
    <property type="project" value="EnsemblFungi"/>
</dbReference>
<keyword evidence="4" id="KW-1185">Reference proteome</keyword>
<dbReference type="GO" id="GO:0036435">
    <property type="term" value="F:K48-linked polyubiquitin modification-dependent protein binding"/>
    <property type="evidence" value="ECO:0007669"/>
    <property type="project" value="EnsemblFungi"/>
</dbReference>
<proteinExistence type="predicted"/>
<reference evidence="3 4" key="1">
    <citation type="journal article" date="2011" name="Proc. Natl. Acad. Sci. U.S.A.">
        <title>Evolutionary erosion of yeast sex chromosomes by mating-type switching accidents.</title>
        <authorList>
            <person name="Gordon J.L."/>
            <person name="Armisen D."/>
            <person name="Proux-Wera E."/>
            <person name="Oheigeartaigh S.S."/>
            <person name="Byrne K.P."/>
            <person name="Wolfe K.H."/>
        </authorList>
    </citation>
    <scope>NUCLEOTIDE SEQUENCE [LARGE SCALE GENOMIC DNA]</scope>
    <source>
        <strain evidence="4">ATCC 10597 / BCRC 20456 / CBS 421 / NBRC 0211 / NRRL Y-12639</strain>
    </source>
</reference>
<feature type="compositionally biased region" description="Basic and acidic residues" evidence="1">
    <location>
        <begin position="220"/>
        <end position="237"/>
    </location>
</feature>
<evidence type="ECO:0000259" key="2">
    <source>
        <dbReference type="PROSITE" id="PS51140"/>
    </source>
</evidence>
<dbReference type="GO" id="GO:0043130">
    <property type="term" value="F:ubiquitin binding"/>
    <property type="evidence" value="ECO:0007669"/>
    <property type="project" value="EnsemblFungi"/>
</dbReference>
<feature type="compositionally biased region" description="Basic and acidic residues" evidence="1">
    <location>
        <begin position="395"/>
        <end position="404"/>
    </location>
</feature>
<dbReference type="PANTHER" id="PTHR16461:SF5">
    <property type="entry name" value="TOLL-INTERACTING PROTEIN"/>
    <property type="match status" value="1"/>
</dbReference>
<evidence type="ECO:0000313" key="3">
    <source>
        <dbReference type="EMBL" id="CCD25393.1"/>
    </source>
</evidence>
<feature type="compositionally biased region" description="Basic and acidic residues" evidence="1">
    <location>
        <begin position="84"/>
        <end position="95"/>
    </location>
</feature>
<gene>
    <name evidence="3" type="primary">NDAI0F00740</name>
    <name evidence="3" type="ordered locus">NDAI_0F00740</name>
</gene>
<feature type="compositionally biased region" description="Acidic residues" evidence="1">
    <location>
        <begin position="380"/>
        <end position="389"/>
    </location>
</feature>
<dbReference type="Gene3D" id="1.10.8.10">
    <property type="entry name" value="DNA helicase RuvA subunit, C-terminal domain"/>
    <property type="match status" value="1"/>
</dbReference>